<protein>
    <recommendedName>
        <fullName evidence="3">WYL domain-containing protein</fullName>
    </recommendedName>
</protein>
<accession>A0A2W5R7H1</accession>
<name>A0A2W5R7H1_ANCNO</name>
<gene>
    <name evidence="1" type="ORF">DI549_00630</name>
</gene>
<evidence type="ECO:0000313" key="2">
    <source>
        <dbReference type="Proteomes" id="UP000248887"/>
    </source>
</evidence>
<comment type="caution">
    <text evidence="1">The sequence shown here is derived from an EMBL/GenBank/DDBJ whole genome shotgun (WGS) entry which is preliminary data.</text>
</comment>
<sequence length="77" mass="9111">MTGFGQTGEVKLLYFTYRNWRGEVSERSVVPLYVWHGATEWHPEAQWLLHAFDASKRQDRDFAMADMSNLRHEREAP</sequence>
<evidence type="ECO:0000313" key="1">
    <source>
        <dbReference type="EMBL" id="PZQ86048.1"/>
    </source>
</evidence>
<organism evidence="1 2">
    <name type="scientific">Ancylobacter novellus</name>
    <name type="common">Thiobacillus novellus</name>
    <dbReference type="NCBI Taxonomy" id="921"/>
    <lineage>
        <taxon>Bacteria</taxon>
        <taxon>Pseudomonadati</taxon>
        <taxon>Pseudomonadota</taxon>
        <taxon>Alphaproteobacteria</taxon>
        <taxon>Hyphomicrobiales</taxon>
        <taxon>Xanthobacteraceae</taxon>
        <taxon>Ancylobacter</taxon>
    </lineage>
</organism>
<dbReference type="Proteomes" id="UP000248887">
    <property type="component" value="Unassembled WGS sequence"/>
</dbReference>
<proteinExistence type="predicted"/>
<dbReference type="EMBL" id="QFQD01000001">
    <property type="protein sequence ID" value="PZQ86048.1"/>
    <property type="molecule type" value="Genomic_DNA"/>
</dbReference>
<reference evidence="1 2" key="1">
    <citation type="submission" date="2017-08" db="EMBL/GenBank/DDBJ databases">
        <title>Infants hospitalized years apart are colonized by the same room-sourced microbial strains.</title>
        <authorList>
            <person name="Brooks B."/>
            <person name="Olm M.R."/>
            <person name="Firek B.A."/>
            <person name="Baker R."/>
            <person name="Thomas B.C."/>
            <person name="Morowitz M.J."/>
            <person name="Banfield J.F."/>
        </authorList>
    </citation>
    <scope>NUCLEOTIDE SEQUENCE [LARGE SCALE GENOMIC DNA]</scope>
    <source>
        <strain evidence="1">S2_005_001_R2_27</strain>
    </source>
</reference>
<dbReference type="AlphaFoldDB" id="A0A2W5R7H1"/>
<evidence type="ECO:0008006" key="3">
    <source>
        <dbReference type="Google" id="ProtNLM"/>
    </source>
</evidence>